<reference evidence="8 9" key="1">
    <citation type="journal article" date="2019" name="ISME J.">
        <title>Insights into ecological role of a new deltaproteobacterial order Candidatus Acidulodesulfobacterales by metagenomics and metatranscriptomics.</title>
        <authorList>
            <person name="Tan S."/>
            <person name="Liu J."/>
            <person name="Fang Y."/>
            <person name="Hedlund B.P."/>
            <person name="Lian Z.H."/>
            <person name="Huang L.Y."/>
            <person name="Li J.T."/>
            <person name="Huang L.N."/>
            <person name="Li W.J."/>
            <person name="Jiang H.C."/>
            <person name="Dong H.L."/>
            <person name="Shu W.S."/>
        </authorList>
    </citation>
    <scope>NUCLEOTIDE SEQUENCE [LARGE SCALE GENOMIC DNA]</scope>
    <source>
        <strain evidence="8">AP1</strain>
    </source>
</reference>
<comment type="similarity">
    <text evidence="6">Belongs to the RuvA family.</text>
</comment>
<keyword evidence="2 6" id="KW-0227">DNA damage</keyword>
<dbReference type="Proteomes" id="UP000319296">
    <property type="component" value="Unassembled WGS sequence"/>
</dbReference>
<dbReference type="GO" id="GO:0005737">
    <property type="term" value="C:cytoplasm"/>
    <property type="evidence" value="ECO:0007669"/>
    <property type="project" value="UniProtKB-SubCell"/>
</dbReference>
<comment type="domain">
    <text evidence="6">Has three domains with a flexible linker between the domains II and III and assumes an 'L' shape. Domain III is highly mobile and contacts RuvB.</text>
</comment>
<keyword evidence="4 6" id="KW-0233">DNA recombination</keyword>
<dbReference type="SUPFAM" id="SSF50249">
    <property type="entry name" value="Nucleic acid-binding proteins"/>
    <property type="match status" value="1"/>
</dbReference>
<comment type="function">
    <text evidence="6">The RuvA-RuvB-RuvC complex processes Holliday junction (HJ) DNA during genetic recombination and DNA repair, while the RuvA-RuvB complex plays an important role in the rescue of blocked DNA replication forks via replication fork reversal (RFR). RuvA specifically binds to HJ cruciform DNA, conferring on it an open structure. The RuvB hexamer acts as an ATP-dependent pump, pulling dsDNA into and through the RuvAB complex. HJ branch migration allows RuvC to scan DNA until it finds its consensus sequence, where it cleaves and resolves the cruciform DNA.</text>
</comment>
<keyword evidence="1 6" id="KW-0963">Cytoplasm</keyword>
<comment type="subcellular location">
    <subcellularLocation>
        <location evidence="6">Cytoplasm</location>
    </subcellularLocation>
</comment>
<evidence type="ECO:0000256" key="2">
    <source>
        <dbReference type="ARBA" id="ARBA00022763"/>
    </source>
</evidence>
<evidence type="ECO:0000256" key="5">
    <source>
        <dbReference type="ARBA" id="ARBA00023204"/>
    </source>
</evidence>
<dbReference type="EMBL" id="SGBB01000006">
    <property type="protein sequence ID" value="RZD18707.1"/>
    <property type="molecule type" value="Genomic_DNA"/>
</dbReference>
<dbReference type="Gene3D" id="1.10.150.20">
    <property type="entry name" value="5' to 3' exonuclease, C-terminal subdomain"/>
    <property type="match status" value="1"/>
</dbReference>
<dbReference type="GO" id="GO:0005524">
    <property type="term" value="F:ATP binding"/>
    <property type="evidence" value="ECO:0007669"/>
    <property type="project" value="InterPro"/>
</dbReference>
<dbReference type="Pfam" id="PF01330">
    <property type="entry name" value="RuvA_N"/>
    <property type="match status" value="1"/>
</dbReference>
<keyword evidence="5 6" id="KW-0234">DNA repair</keyword>
<dbReference type="InterPro" id="IPR012340">
    <property type="entry name" value="NA-bd_OB-fold"/>
</dbReference>
<dbReference type="GO" id="GO:0006281">
    <property type="term" value="P:DNA repair"/>
    <property type="evidence" value="ECO:0007669"/>
    <property type="project" value="UniProtKB-UniRule"/>
</dbReference>
<dbReference type="GO" id="GO:0009378">
    <property type="term" value="F:four-way junction helicase activity"/>
    <property type="evidence" value="ECO:0007669"/>
    <property type="project" value="InterPro"/>
</dbReference>
<dbReference type="Gene3D" id="2.40.50.140">
    <property type="entry name" value="Nucleic acid-binding proteins"/>
    <property type="match status" value="1"/>
</dbReference>
<dbReference type="Pfam" id="PF14520">
    <property type="entry name" value="HHH_5"/>
    <property type="match status" value="1"/>
</dbReference>
<dbReference type="GO" id="GO:0000400">
    <property type="term" value="F:four-way junction DNA binding"/>
    <property type="evidence" value="ECO:0007669"/>
    <property type="project" value="UniProtKB-UniRule"/>
</dbReference>
<sequence>MIAFLRGNIIYSDIEKSLIILDVGGVGYEIFLPVNPVYFSQFSAQNVISKYTSLFIYTYVREDRIALYGFPNFTQRELFSILLDTKDIGPKLAVTILSNINADDFINLILTKNIDGLSLIKGIGKLTAERIISGLKNRIIKRFNSFKDVEAISIGNNNENKNENNYAKNKTNNDDEASLSININTDADLNPNKINNSIENKENKDINNDINNIHSNSSDNDINNINGINDDYNKLHRQDKKSNIAGKNIIYETALALNALGYSMTDSIELAGQISKEMHTEINSNRSGTKELYEINTENLTKECLKHIYQNKIS</sequence>
<evidence type="ECO:0000256" key="1">
    <source>
        <dbReference type="ARBA" id="ARBA00022490"/>
    </source>
</evidence>
<evidence type="ECO:0000256" key="4">
    <source>
        <dbReference type="ARBA" id="ARBA00023172"/>
    </source>
</evidence>
<gene>
    <name evidence="6" type="primary">ruvA</name>
    <name evidence="8" type="ORF">EVG15_04855</name>
</gene>
<protein>
    <recommendedName>
        <fullName evidence="6">Holliday junction branch migration complex subunit RuvA</fullName>
    </recommendedName>
</protein>
<dbReference type="InterPro" id="IPR000085">
    <property type="entry name" value="RuvA"/>
</dbReference>
<comment type="subunit">
    <text evidence="6">Homotetramer. Forms an RuvA(8)-RuvB(12)-Holliday junction (HJ) complex. HJ DNA is sandwiched between 2 RuvA tetramers; dsDNA enters through RuvA and exits via RuvB. An RuvB hexamer assembles on each DNA strand where it exits the tetramer. Each RuvB hexamer is contacted by two RuvA subunits (via domain III) on 2 adjacent RuvB subunits; this complex drives branch migration. In the full resolvosome a probable DNA-RuvA(4)-RuvB(12)-RuvC(2) complex forms which resolves the HJ.</text>
</comment>
<dbReference type="InterPro" id="IPR013849">
    <property type="entry name" value="DNA_helicase_Holl-junc_RuvA_I"/>
</dbReference>
<evidence type="ECO:0000256" key="6">
    <source>
        <dbReference type="HAMAP-Rule" id="MF_00031"/>
    </source>
</evidence>
<dbReference type="NCBIfam" id="TIGR00084">
    <property type="entry name" value="ruvA"/>
    <property type="match status" value="1"/>
</dbReference>
<organism evidence="8 9">
    <name type="scientific">Candidatus Acididesulfobacter diazotrophicus</name>
    <dbReference type="NCBI Taxonomy" id="2597226"/>
    <lineage>
        <taxon>Bacteria</taxon>
        <taxon>Deltaproteobacteria</taxon>
        <taxon>Candidatus Acidulodesulfobacterales</taxon>
        <taxon>Candidatus Acididesulfobacter</taxon>
    </lineage>
</organism>
<dbReference type="SUPFAM" id="SSF47781">
    <property type="entry name" value="RuvA domain 2-like"/>
    <property type="match status" value="1"/>
</dbReference>
<feature type="region of interest" description="Domain III" evidence="6">
    <location>
        <begin position="218"/>
        <end position="314"/>
    </location>
</feature>
<evidence type="ECO:0000313" key="8">
    <source>
        <dbReference type="EMBL" id="RZD18707.1"/>
    </source>
</evidence>
<name>A0A519BN62_9DELT</name>
<dbReference type="GO" id="GO:0048476">
    <property type="term" value="C:Holliday junction resolvase complex"/>
    <property type="evidence" value="ECO:0007669"/>
    <property type="project" value="UniProtKB-UniRule"/>
</dbReference>
<comment type="caution">
    <text evidence="8">The sequence shown here is derived from an EMBL/GenBank/DDBJ whole genome shotgun (WGS) entry which is preliminary data.</text>
</comment>
<comment type="caution">
    <text evidence="6">Lacks conserved residue(s) required for the propagation of feature annotation.</text>
</comment>
<accession>A0A519BN62</accession>
<evidence type="ECO:0000256" key="3">
    <source>
        <dbReference type="ARBA" id="ARBA00023125"/>
    </source>
</evidence>
<dbReference type="InterPro" id="IPR010994">
    <property type="entry name" value="RuvA_2-like"/>
</dbReference>
<feature type="domain" description="DNA helicase Holliday junction RuvA type" evidence="7">
    <location>
        <begin position="1"/>
        <end position="69"/>
    </location>
</feature>
<dbReference type="GO" id="GO:0006310">
    <property type="term" value="P:DNA recombination"/>
    <property type="evidence" value="ECO:0007669"/>
    <property type="project" value="UniProtKB-UniRule"/>
</dbReference>
<evidence type="ECO:0000259" key="7">
    <source>
        <dbReference type="Pfam" id="PF01330"/>
    </source>
</evidence>
<dbReference type="HAMAP" id="MF_00031">
    <property type="entry name" value="DNA_HJ_migration_RuvA"/>
    <property type="match status" value="1"/>
</dbReference>
<keyword evidence="3 6" id="KW-0238">DNA-binding</keyword>
<dbReference type="AlphaFoldDB" id="A0A519BN62"/>
<proteinExistence type="inferred from homology"/>
<evidence type="ECO:0000313" key="9">
    <source>
        <dbReference type="Proteomes" id="UP000319296"/>
    </source>
</evidence>